<gene>
    <name evidence="3" type="ORF">CYCCA115_LOCUS13190</name>
</gene>
<feature type="compositionally biased region" description="Low complexity" evidence="1">
    <location>
        <begin position="107"/>
        <end position="123"/>
    </location>
</feature>
<proteinExistence type="predicted"/>
<dbReference type="AlphaFoldDB" id="A0AAD2FSF2"/>
<comment type="caution">
    <text evidence="3">The sequence shown here is derived from an EMBL/GenBank/DDBJ whole genome shotgun (WGS) entry which is preliminary data.</text>
</comment>
<feature type="region of interest" description="Disordered" evidence="1">
    <location>
        <begin position="82"/>
        <end position="150"/>
    </location>
</feature>
<keyword evidence="2" id="KW-0732">Signal</keyword>
<protein>
    <submittedName>
        <fullName evidence="3">Uncharacterized protein</fullName>
    </submittedName>
</protein>
<reference evidence="3" key="1">
    <citation type="submission" date="2023-08" db="EMBL/GenBank/DDBJ databases">
        <authorList>
            <person name="Audoor S."/>
            <person name="Bilcke G."/>
        </authorList>
    </citation>
    <scope>NUCLEOTIDE SEQUENCE</scope>
</reference>
<keyword evidence="4" id="KW-1185">Reference proteome</keyword>
<accession>A0AAD2FSF2</accession>
<name>A0AAD2FSF2_9STRA</name>
<evidence type="ECO:0000313" key="4">
    <source>
        <dbReference type="Proteomes" id="UP001295423"/>
    </source>
</evidence>
<evidence type="ECO:0000256" key="2">
    <source>
        <dbReference type="SAM" id="SignalP"/>
    </source>
</evidence>
<dbReference type="EMBL" id="CAKOGP040001792">
    <property type="protein sequence ID" value="CAJ1951692.1"/>
    <property type="molecule type" value="Genomic_DNA"/>
</dbReference>
<organism evidence="3 4">
    <name type="scientific">Cylindrotheca closterium</name>
    <dbReference type="NCBI Taxonomy" id="2856"/>
    <lineage>
        <taxon>Eukaryota</taxon>
        <taxon>Sar</taxon>
        <taxon>Stramenopiles</taxon>
        <taxon>Ochrophyta</taxon>
        <taxon>Bacillariophyta</taxon>
        <taxon>Bacillariophyceae</taxon>
        <taxon>Bacillariophycidae</taxon>
        <taxon>Bacillariales</taxon>
        <taxon>Bacillariaceae</taxon>
        <taxon>Cylindrotheca</taxon>
    </lineage>
</organism>
<dbReference type="Proteomes" id="UP001295423">
    <property type="component" value="Unassembled WGS sequence"/>
</dbReference>
<sequence>MKLELSSLALILSLANAFVIPQQGTKAPTTTTTTALNDKVNSMWAFDVYGRDDGELPSLEIMYAEGDPWYFNARSGLSQSDFYPTSHAGNRLQTSTSTSAVPPPQAPVAAADPPAETAAQQQAPPLPAGEESAPVPEMEMPKVESSQANV</sequence>
<feature type="chain" id="PRO_5041936481" evidence="2">
    <location>
        <begin position="18"/>
        <end position="150"/>
    </location>
</feature>
<feature type="compositionally biased region" description="Polar residues" evidence="1">
    <location>
        <begin position="82"/>
        <end position="100"/>
    </location>
</feature>
<feature type="signal peptide" evidence="2">
    <location>
        <begin position="1"/>
        <end position="17"/>
    </location>
</feature>
<evidence type="ECO:0000256" key="1">
    <source>
        <dbReference type="SAM" id="MobiDB-lite"/>
    </source>
</evidence>
<evidence type="ECO:0000313" key="3">
    <source>
        <dbReference type="EMBL" id="CAJ1951692.1"/>
    </source>
</evidence>